<dbReference type="Gene3D" id="3.60.15.10">
    <property type="entry name" value="Ribonuclease Z/Hydroxyacylglutathione hydrolase-like"/>
    <property type="match status" value="1"/>
</dbReference>
<dbReference type="InterPro" id="IPR001279">
    <property type="entry name" value="Metallo-B-lactamas"/>
</dbReference>
<gene>
    <name evidence="2" type="ORF">NQ502_00595</name>
</gene>
<dbReference type="RefSeq" id="WP_028527817.1">
    <property type="nucleotide sequence ID" value="NZ_CABLBR010000005.1"/>
</dbReference>
<evidence type="ECO:0000259" key="1">
    <source>
        <dbReference type="SMART" id="SM00849"/>
    </source>
</evidence>
<dbReference type="EMBL" id="CP102290">
    <property type="protein sequence ID" value="UWP59594.1"/>
    <property type="molecule type" value="Genomic_DNA"/>
</dbReference>
<dbReference type="SMART" id="SM00849">
    <property type="entry name" value="Lactamase_B"/>
    <property type="match status" value="1"/>
</dbReference>
<dbReference type="InterPro" id="IPR050855">
    <property type="entry name" value="NDM-1-like"/>
</dbReference>
<reference evidence="2" key="1">
    <citation type="journal article" date="2022" name="Cell">
        <title>Design, construction, and in vivo augmentation of a complex gut microbiome.</title>
        <authorList>
            <person name="Cheng A.G."/>
            <person name="Ho P.Y."/>
            <person name="Aranda-Diaz A."/>
            <person name="Jain S."/>
            <person name="Yu F.B."/>
            <person name="Meng X."/>
            <person name="Wang M."/>
            <person name="Iakiviak M."/>
            <person name="Nagashima K."/>
            <person name="Zhao A."/>
            <person name="Murugkar P."/>
            <person name="Patil A."/>
            <person name="Atabakhsh K."/>
            <person name="Weakley A."/>
            <person name="Yan J."/>
            <person name="Brumbaugh A.R."/>
            <person name="Higginbottom S."/>
            <person name="Dimas A."/>
            <person name="Shiver A.L."/>
            <person name="Deutschbauer A."/>
            <person name="Neff N."/>
            <person name="Sonnenburg J.L."/>
            <person name="Huang K.C."/>
            <person name="Fischbach M.A."/>
        </authorList>
    </citation>
    <scope>NUCLEOTIDE SEQUENCE</scope>
    <source>
        <strain evidence="2">DSM 19829</strain>
    </source>
</reference>
<evidence type="ECO:0000313" key="3">
    <source>
        <dbReference type="Proteomes" id="UP001060164"/>
    </source>
</evidence>
<dbReference type="SUPFAM" id="SSF56281">
    <property type="entry name" value="Metallo-hydrolase/oxidoreductase"/>
    <property type="match status" value="1"/>
</dbReference>
<dbReference type="CDD" id="cd07743">
    <property type="entry name" value="metallo-hydrolase-like_MBL-fold"/>
    <property type="match status" value="1"/>
</dbReference>
<proteinExistence type="predicted"/>
<protein>
    <submittedName>
        <fullName evidence="2">MBL fold metallo-hydrolase</fullName>
    </submittedName>
</protein>
<organism evidence="2 3">
    <name type="scientific">Ruminococcus gauvreauii</name>
    <dbReference type="NCBI Taxonomy" id="438033"/>
    <lineage>
        <taxon>Bacteria</taxon>
        <taxon>Bacillati</taxon>
        <taxon>Bacillota</taxon>
        <taxon>Clostridia</taxon>
        <taxon>Eubacteriales</taxon>
        <taxon>Oscillospiraceae</taxon>
        <taxon>Ruminococcus</taxon>
    </lineage>
</organism>
<feature type="domain" description="Metallo-beta-lactamase" evidence="1">
    <location>
        <begin position="18"/>
        <end position="203"/>
    </location>
</feature>
<accession>A0ABY5VG66</accession>
<dbReference type="Pfam" id="PF00753">
    <property type="entry name" value="Lactamase_B"/>
    <property type="match status" value="1"/>
</dbReference>
<keyword evidence="3" id="KW-1185">Reference proteome</keyword>
<dbReference type="PANTHER" id="PTHR42951">
    <property type="entry name" value="METALLO-BETA-LACTAMASE DOMAIN-CONTAINING"/>
    <property type="match status" value="1"/>
</dbReference>
<sequence length="293" mass="33712">MYELIQVGDVSYYIQSPARIGIYLQNGRDVYLIDSGNDKDAGRKVRRLLEQNDWNLKGVLNTHSNADHIGGNHYLQQQYGCKIFANGVEAVFTNHPVLEPSFLYGGYPFKELRHKFLMAAPSKVVDFSDESFPQEIEVILLPGHFFDMTGFRTPDGTVFLADCLTSAAVLEKYQFFFIYDVAAYLETLDKIASMEANMFVPSHAEATDDIRPLAELNRRKVYEIAERILSICRTPISFELILQQIFTEYQLTMTYEQYVLTGSTVRSYLSWLKDSEELDCCIDHNMLLWKSRN</sequence>
<dbReference type="InterPro" id="IPR036866">
    <property type="entry name" value="RibonucZ/Hydroxyglut_hydro"/>
</dbReference>
<dbReference type="Proteomes" id="UP001060164">
    <property type="component" value="Chromosome"/>
</dbReference>
<evidence type="ECO:0000313" key="2">
    <source>
        <dbReference type="EMBL" id="UWP59594.1"/>
    </source>
</evidence>
<name>A0ABY5VG66_9FIRM</name>
<dbReference type="PANTHER" id="PTHR42951:SF14">
    <property type="entry name" value="METALLO-BETA-LACTAMASE SUPERFAMILY PROTEIN"/>
    <property type="match status" value="1"/>
</dbReference>